<comment type="similarity">
    <text evidence="6">Belongs to the ABC-4 integral membrane protein family.</text>
</comment>
<keyword evidence="4 7" id="KW-1133">Transmembrane helix</keyword>
<keyword evidence="3 7" id="KW-0812">Transmembrane</keyword>
<evidence type="ECO:0000256" key="6">
    <source>
        <dbReference type="ARBA" id="ARBA00038076"/>
    </source>
</evidence>
<dbReference type="Pfam" id="PF02687">
    <property type="entry name" value="FtsX"/>
    <property type="match status" value="1"/>
</dbReference>
<protein>
    <recommendedName>
        <fullName evidence="8">ABC3 transporter permease C-terminal domain-containing protein</fullName>
    </recommendedName>
</protein>
<feature type="transmembrane region" description="Helical" evidence="7">
    <location>
        <begin position="59"/>
        <end position="81"/>
    </location>
</feature>
<dbReference type="EMBL" id="NBXE01000019">
    <property type="protein sequence ID" value="RFA27426.1"/>
    <property type="molecule type" value="Genomic_DNA"/>
</dbReference>
<dbReference type="PANTHER" id="PTHR30572">
    <property type="entry name" value="MEMBRANE COMPONENT OF TRANSPORTER-RELATED"/>
    <property type="match status" value="1"/>
</dbReference>
<feature type="transmembrane region" description="Helical" evidence="7">
    <location>
        <begin position="138"/>
        <end position="161"/>
    </location>
</feature>
<dbReference type="GO" id="GO:0005886">
    <property type="term" value="C:plasma membrane"/>
    <property type="evidence" value="ECO:0007669"/>
    <property type="project" value="UniProtKB-SubCell"/>
</dbReference>
<organism evidence="9 10">
    <name type="scientific">Subtercola boreus</name>
    <dbReference type="NCBI Taxonomy" id="120213"/>
    <lineage>
        <taxon>Bacteria</taxon>
        <taxon>Bacillati</taxon>
        <taxon>Actinomycetota</taxon>
        <taxon>Actinomycetes</taxon>
        <taxon>Micrococcales</taxon>
        <taxon>Microbacteriaceae</taxon>
        <taxon>Subtercola</taxon>
    </lineage>
</organism>
<reference evidence="9 10" key="1">
    <citation type="submission" date="2017-04" db="EMBL/GenBank/DDBJ databases">
        <title>Comparative genome analysis of Subtercola boreus.</title>
        <authorList>
            <person name="Cho Y.-J."/>
            <person name="Cho A."/>
            <person name="Kim O.-S."/>
            <person name="Lee J.-I."/>
        </authorList>
    </citation>
    <scope>NUCLEOTIDE SEQUENCE [LARGE SCALE GENOMIC DNA]</scope>
    <source>
        <strain evidence="9 10">P28004</strain>
    </source>
</reference>
<feature type="domain" description="ABC3 transporter permease C-terminal" evidence="8">
    <location>
        <begin position="61"/>
        <end position="164"/>
    </location>
</feature>
<evidence type="ECO:0000256" key="2">
    <source>
        <dbReference type="ARBA" id="ARBA00022475"/>
    </source>
</evidence>
<evidence type="ECO:0000259" key="8">
    <source>
        <dbReference type="Pfam" id="PF02687"/>
    </source>
</evidence>
<dbReference type="InterPro" id="IPR050250">
    <property type="entry name" value="Macrolide_Exporter_MacB"/>
</dbReference>
<evidence type="ECO:0000256" key="7">
    <source>
        <dbReference type="SAM" id="Phobius"/>
    </source>
</evidence>
<feature type="transmembrane region" description="Helical" evidence="7">
    <location>
        <begin position="102"/>
        <end position="126"/>
    </location>
</feature>
<evidence type="ECO:0000313" key="10">
    <source>
        <dbReference type="Proteomes" id="UP000257080"/>
    </source>
</evidence>
<sequence>MAVVVVRAASPTLVGAVAAVVSSVLGVDDPTTVTVQTSEQLASVRQQVAGQLGDYGRTLVLSVFGAAAALVGAILLALVMLRRRDFGRRRALGASRSILVALLLSQVGLLAAVAVLVGVTAALLLLGVQGLPLPTPAFTIAVGVLAIVTSLVAAVVPALIASTRDPLRELRVA</sequence>
<dbReference type="AlphaFoldDB" id="A0A3E0WBV8"/>
<keyword evidence="2" id="KW-1003">Cell membrane</keyword>
<dbReference type="PANTHER" id="PTHR30572:SF4">
    <property type="entry name" value="ABC TRANSPORTER PERMEASE YTRF"/>
    <property type="match status" value="1"/>
</dbReference>
<comment type="caution">
    <text evidence="9">The sequence shown here is derived from an EMBL/GenBank/DDBJ whole genome shotgun (WGS) entry which is preliminary data.</text>
</comment>
<evidence type="ECO:0000313" key="9">
    <source>
        <dbReference type="EMBL" id="RFA27426.1"/>
    </source>
</evidence>
<dbReference type="Proteomes" id="UP000257080">
    <property type="component" value="Unassembled WGS sequence"/>
</dbReference>
<dbReference type="GO" id="GO:0022857">
    <property type="term" value="F:transmembrane transporter activity"/>
    <property type="evidence" value="ECO:0007669"/>
    <property type="project" value="TreeGrafter"/>
</dbReference>
<evidence type="ECO:0000256" key="4">
    <source>
        <dbReference type="ARBA" id="ARBA00022989"/>
    </source>
</evidence>
<accession>A0A3E0WBV8</accession>
<evidence type="ECO:0000256" key="3">
    <source>
        <dbReference type="ARBA" id="ARBA00022692"/>
    </source>
</evidence>
<name>A0A3E0WBV8_9MICO</name>
<dbReference type="RefSeq" id="WP_147303989.1">
    <property type="nucleotide sequence ID" value="NZ_NBXC01000014.1"/>
</dbReference>
<gene>
    <name evidence="9" type="ORF">B7R25_06675</name>
</gene>
<comment type="subcellular location">
    <subcellularLocation>
        <location evidence="1">Cell membrane</location>
        <topology evidence="1">Multi-pass membrane protein</topology>
    </subcellularLocation>
</comment>
<keyword evidence="5 7" id="KW-0472">Membrane</keyword>
<evidence type="ECO:0000256" key="1">
    <source>
        <dbReference type="ARBA" id="ARBA00004651"/>
    </source>
</evidence>
<evidence type="ECO:0000256" key="5">
    <source>
        <dbReference type="ARBA" id="ARBA00023136"/>
    </source>
</evidence>
<proteinExistence type="inferred from homology"/>
<dbReference type="InterPro" id="IPR003838">
    <property type="entry name" value="ABC3_permease_C"/>
</dbReference>